<dbReference type="SUPFAM" id="SSF52833">
    <property type="entry name" value="Thioredoxin-like"/>
    <property type="match status" value="1"/>
</dbReference>
<gene>
    <name evidence="3" type="ORF">GRX03_00700</name>
</gene>
<dbReference type="Pfam" id="PF00462">
    <property type="entry name" value="Glutaredoxin"/>
    <property type="match status" value="1"/>
</dbReference>
<dbReference type="InterPro" id="IPR004480">
    <property type="entry name" value="Monothiol_GRX-rel"/>
</dbReference>
<accession>A0A6B0TAB7</accession>
<proteinExistence type="predicted"/>
<organism evidence="3 4">
    <name type="scientific">Halovenus carboxidivorans</name>
    <dbReference type="NCBI Taxonomy" id="2692199"/>
    <lineage>
        <taxon>Archaea</taxon>
        <taxon>Methanobacteriati</taxon>
        <taxon>Methanobacteriota</taxon>
        <taxon>Stenosarchaea group</taxon>
        <taxon>Halobacteria</taxon>
        <taxon>Halobacteriales</taxon>
        <taxon>Haloarculaceae</taxon>
        <taxon>Halovenus</taxon>
    </lineage>
</organism>
<keyword evidence="1" id="KW-0676">Redox-active center</keyword>
<evidence type="ECO:0000313" key="4">
    <source>
        <dbReference type="Proteomes" id="UP000466535"/>
    </source>
</evidence>
<keyword evidence="4" id="KW-1185">Reference proteome</keyword>
<evidence type="ECO:0000313" key="3">
    <source>
        <dbReference type="EMBL" id="MXR50129.1"/>
    </source>
</evidence>
<dbReference type="InterPro" id="IPR036249">
    <property type="entry name" value="Thioredoxin-like_sf"/>
</dbReference>
<dbReference type="PANTHER" id="PTHR10293">
    <property type="entry name" value="GLUTAREDOXIN FAMILY MEMBER"/>
    <property type="match status" value="1"/>
</dbReference>
<protein>
    <submittedName>
        <fullName evidence="3">Glutaredoxin</fullName>
    </submittedName>
</protein>
<dbReference type="AlphaFoldDB" id="A0A6B0TAB7"/>
<name>A0A6B0TAB7_9EURY</name>
<feature type="domain" description="Glutaredoxin" evidence="2">
    <location>
        <begin position="27"/>
        <end position="92"/>
    </location>
</feature>
<evidence type="ECO:0000256" key="1">
    <source>
        <dbReference type="ARBA" id="ARBA00023284"/>
    </source>
</evidence>
<dbReference type="RefSeq" id="WP_159762290.1">
    <property type="nucleotide sequence ID" value="NZ_WUUT01000001.1"/>
</dbReference>
<dbReference type="PANTHER" id="PTHR10293:SF16">
    <property type="entry name" value="GLUTAREDOXIN-RELATED PROTEIN 5, MITOCHONDRIAL"/>
    <property type="match status" value="1"/>
</dbReference>
<dbReference type="Gene3D" id="3.40.30.10">
    <property type="entry name" value="Glutaredoxin"/>
    <property type="match status" value="1"/>
</dbReference>
<dbReference type="Proteomes" id="UP000466535">
    <property type="component" value="Unassembled WGS sequence"/>
</dbReference>
<dbReference type="PROSITE" id="PS51354">
    <property type="entry name" value="GLUTAREDOXIN_2"/>
    <property type="match status" value="1"/>
</dbReference>
<comment type="caution">
    <text evidence="3">The sequence shown here is derived from an EMBL/GenBank/DDBJ whole genome shotgun (WGS) entry which is preliminary data.</text>
</comment>
<evidence type="ECO:0000259" key="2">
    <source>
        <dbReference type="Pfam" id="PF00462"/>
    </source>
</evidence>
<dbReference type="InterPro" id="IPR002109">
    <property type="entry name" value="Glutaredoxin"/>
</dbReference>
<dbReference type="EMBL" id="WUUT01000001">
    <property type="protein sequence ID" value="MXR50129.1"/>
    <property type="molecule type" value="Genomic_DNA"/>
</dbReference>
<sequence>MEFRPQPEITAQEAAERVERVLAENEVVLFMKGSEQVPECAYSREALQLLTRYRDDIVTVDVLAALEEYRAALAAESGWETIPQVYVDGEFIGGSERLATLEERGELEARLDG</sequence>
<reference evidence="3 4" key="1">
    <citation type="submission" date="2019-12" db="EMBL/GenBank/DDBJ databases">
        <title>Isolation and characterization of three novel carbon monoxide-oxidizing members of Halobacteria from salione crusts and soils.</title>
        <authorList>
            <person name="Myers M.R."/>
            <person name="King G.M."/>
        </authorList>
    </citation>
    <scope>NUCLEOTIDE SEQUENCE [LARGE SCALE GENOMIC DNA]</scope>
    <source>
        <strain evidence="3 4">WSH3</strain>
    </source>
</reference>